<evidence type="ECO:0000313" key="2">
    <source>
        <dbReference type="Proteomes" id="UP000307173"/>
    </source>
</evidence>
<keyword evidence="2" id="KW-1185">Reference proteome</keyword>
<reference evidence="1 2" key="1">
    <citation type="journal article" date="2019" name="Front. Genet.">
        <title>Whole-Genome Sequencing of the Opportunistic Yeast Pathogen Candida inconspicua Uncovers Its Hybrid Origin.</title>
        <authorList>
            <person name="Mixao V."/>
            <person name="Hansen A.P."/>
            <person name="Saus E."/>
            <person name="Boekhout T."/>
            <person name="Lass-Florl C."/>
            <person name="Gabaldon T."/>
        </authorList>
    </citation>
    <scope>NUCLEOTIDE SEQUENCE [LARGE SCALE GENOMIC DNA]</scope>
    <source>
        <strain evidence="1 2">CBS 180</strain>
    </source>
</reference>
<dbReference type="AlphaFoldDB" id="A0A4T0X1M4"/>
<gene>
    <name evidence="1" type="ORF">CANINC_002269</name>
</gene>
<dbReference type="EMBL" id="SELW01000369">
    <property type="protein sequence ID" value="TID28838.1"/>
    <property type="molecule type" value="Genomic_DNA"/>
</dbReference>
<protein>
    <submittedName>
        <fullName evidence="1">Uncharacterized protein</fullName>
    </submittedName>
</protein>
<proteinExistence type="predicted"/>
<accession>A0A4T0X1M4</accession>
<organism evidence="1 2">
    <name type="scientific">Pichia inconspicua</name>
    <dbReference type="NCBI Taxonomy" id="52247"/>
    <lineage>
        <taxon>Eukaryota</taxon>
        <taxon>Fungi</taxon>
        <taxon>Dikarya</taxon>
        <taxon>Ascomycota</taxon>
        <taxon>Saccharomycotina</taxon>
        <taxon>Pichiomycetes</taxon>
        <taxon>Pichiales</taxon>
        <taxon>Pichiaceae</taxon>
        <taxon>Pichia</taxon>
    </lineage>
</organism>
<dbReference type="STRING" id="52247.A0A4T0X1M4"/>
<dbReference type="OrthoDB" id="3994232at2759"/>
<sequence>MITYHASSHMARLYKIAGYEKAFTMWRQVEVVSFHQCIEYLKTRLESATTFVQHVVLTFNVVIIYLGNVSNSSGHMHLSGCYELINKCYKLLPNVSKCTTLELIGLELFTFIIDWYKHTSLMAMISSQKRFSKVELPPSIPAIYKRLKISQNDVDFVSGNAKQLDYFITLMCQEMQLLESKGIYFSGLSCVYFAVTKHISKTLEDAQEKGLMLLQTLSRIQNQFTYKRLESNDFELDLTLKMCNLMSFQGLYLYLRFFFMGERDPLKIRSLLRDLLDSCYSMPYKSSCAILRHWVLYIAALIALIQHEAIIYEKIIEIFKLFQANGMEVHSICILEDVRQILEKQTYDDLLSSEYNVVIC</sequence>
<name>A0A4T0X1M4_9ASCO</name>
<evidence type="ECO:0000313" key="1">
    <source>
        <dbReference type="EMBL" id="TID28838.1"/>
    </source>
</evidence>
<comment type="caution">
    <text evidence="1">The sequence shown here is derived from an EMBL/GenBank/DDBJ whole genome shotgun (WGS) entry which is preliminary data.</text>
</comment>
<dbReference type="Proteomes" id="UP000307173">
    <property type="component" value="Unassembled WGS sequence"/>
</dbReference>